<accession>A0A7S3IIU6</accession>
<protein>
    <submittedName>
        <fullName evidence="3">Uncharacterized protein</fullName>
    </submittedName>
</protein>
<keyword evidence="2" id="KW-0472">Membrane</keyword>
<reference evidence="3" key="1">
    <citation type="submission" date="2021-01" db="EMBL/GenBank/DDBJ databases">
        <authorList>
            <person name="Corre E."/>
            <person name="Pelletier E."/>
            <person name="Niang G."/>
            <person name="Scheremetjew M."/>
            <person name="Finn R."/>
            <person name="Kale V."/>
            <person name="Holt S."/>
            <person name="Cochrane G."/>
            <person name="Meng A."/>
            <person name="Brown T."/>
            <person name="Cohen L."/>
        </authorList>
    </citation>
    <scope>NUCLEOTIDE SEQUENCE</scope>
    <source>
        <strain evidence="3">S3</strain>
    </source>
</reference>
<feature type="compositionally biased region" description="Polar residues" evidence="1">
    <location>
        <begin position="235"/>
        <end position="248"/>
    </location>
</feature>
<feature type="transmembrane region" description="Helical" evidence="2">
    <location>
        <begin position="121"/>
        <end position="139"/>
    </location>
</feature>
<proteinExistence type="predicted"/>
<name>A0A7S3IIU6_9SPIT</name>
<organism evidence="3">
    <name type="scientific">Strombidium inclinatum</name>
    <dbReference type="NCBI Taxonomy" id="197538"/>
    <lineage>
        <taxon>Eukaryota</taxon>
        <taxon>Sar</taxon>
        <taxon>Alveolata</taxon>
        <taxon>Ciliophora</taxon>
        <taxon>Intramacronucleata</taxon>
        <taxon>Spirotrichea</taxon>
        <taxon>Oligotrichia</taxon>
        <taxon>Strombidiidae</taxon>
        <taxon>Strombidium</taxon>
    </lineage>
</organism>
<evidence type="ECO:0000313" key="3">
    <source>
        <dbReference type="EMBL" id="CAE0324695.1"/>
    </source>
</evidence>
<feature type="transmembrane region" description="Helical" evidence="2">
    <location>
        <begin position="26"/>
        <end position="47"/>
    </location>
</feature>
<dbReference type="Gene3D" id="1.20.1250.20">
    <property type="entry name" value="MFS general substrate transporter like domains"/>
    <property type="match status" value="1"/>
</dbReference>
<keyword evidence="2" id="KW-0812">Transmembrane</keyword>
<dbReference type="AlphaFoldDB" id="A0A7S3IIU6"/>
<dbReference type="EMBL" id="HBIH01012989">
    <property type="protein sequence ID" value="CAE0324695.1"/>
    <property type="molecule type" value="Transcribed_RNA"/>
</dbReference>
<keyword evidence="2" id="KW-1133">Transmembrane helix</keyword>
<feature type="region of interest" description="Disordered" evidence="1">
    <location>
        <begin position="227"/>
        <end position="248"/>
    </location>
</feature>
<sequence length="279" mass="31183">MMFFGLGHVVAGLTMGKIIDATSSRKAIAVNVLALAVTIGLTLTMLVQMEFNWLTFLTLFMWGYQEGVISTHTFNILGFEFESVSDPFAVFQLVQGIGVFVFELVEGLIESQDDHQFVENAFHYVIVVGIVGLTCLLLTTCFKFKQAPKPEHYYDGILSEDKAQEKRPPVEASYVSERVEDQQKQILSNYVNSITENNPEMQAKLSGFNLSQPNVEQVSNIPSSEDFGMEVQGNLEPNRNSDSSDQQQVFENSLIAKRKKFGVQKEFKASMASKAPSEH</sequence>
<evidence type="ECO:0000256" key="2">
    <source>
        <dbReference type="SAM" id="Phobius"/>
    </source>
</evidence>
<dbReference type="SUPFAM" id="SSF103473">
    <property type="entry name" value="MFS general substrate transporter"/>
    <property type="match status" value="1"/>
</dbReference>
<dbReference type="InterPro" id="IPR036259">
    <property type="entry name" value="MFS_trans_sf"/>
</dbReference>
<gene>
    <name evidence="3" type="ORF">SINC0208_LOCUS5317</name>
</gene>
<evidence type="ECO:0000256" key="1">
    <source>
        <dbReference type="SAM" id="MobiDB-lite"/>
    </source>
</evidence>